<protein>
    <submittedName>
        <fullName evidence="1">Uncharacterized protein</fullName>
    </submittedName>
</protein>
<organism evidence="1 2">
    <name type="scientific">Lactococcus cremoris subsp. cremoris TIFN6</name>
    <dbReference type="NCBI Taxonomy" id="1234876"/>
    <lineage>
        <taxon>Bacteria</taxon>
        <taxon>Bacillati</taxon>
        <taxon>Bacillota</taxon>
        <taxon>Bacilli</taxon>
        <taxon>Lactobacillales</taxon>
        <taxon>Streptococcaceae</taxon>
        <taxon>Lactococcus</taxon>
        <taxon>Lactococcus cremoris subsp. cremoris</taxon>
    </lineage>
</organism>
<proteinExistence type="predicted"/>
<dbReference type="PATRIC" id="fig|1234876.3.peg.580"/>
<evidence type="ECO:0000313" key="2">
    <source>
        <dbReference type="Proteomes" id="UP000015854"/>
    </source>
</evidence>
<name>T0SGL6_LACLC</name>
<accession>T0SGL6</accession>
<dbReference type="EMBL" id="ATBB01000117">
    <property type="protein sequence ID" value="EQC57496.1"/>
    <property type="molecule type" value="Genomic_DNA"/>
</dbReference>
<gene>
    <name evidence="1" type="ORF">LLT6_12100</name>
</gene>
<comment type="caution">
    <text evidence="1">The sequence shown here is derived from an EMBL/GenBank/DDBJ whole genome shotgun (WGS) entry which is preliminary data.</text>
</comment>
<dbReference type="AlphaFoldDB" id="T0SGL6"/>
<sequence length="49" mass="5846">MELLKFAIKNEIDRFSIADYSEVTGFTKITKIYNISDLRKLEEKLEDIY</sequence>
<evidence type="ECO:0000313" key="1">
    <source>
        <dbReference type="EMBL" id="EQC57496.1"/>
    </source>
</evidence>
<dbReference type="Proteomes" id="UP000015854">
    <property type="component" value="Unassembled WGS sequence"/>
</dbReference>
<reference evidence="1 2" key="1">
    <citation type="journal article" date="2013" name="ISME J.">
        <title>Multifactorial diversity sustains microbial community stability.</title>
        <authorList>
            <person name="Erkus O."/>
            <person name="de Jager V.C."/>
            <person name="Spus M."/>
            <person name="van Alen-Boerrigter I.J."/>
            <person name="van Rijswijck I.M."/>
            <person name="Hazelwood L."/>
            <person name="Janssen P.W."/>
            <person name="van Hijum S.A."/>
            <person name="Kleerebezem M."/>
            <person name="Smid E.J."/>
        </authorList>
    </citation>
    <scope>NUCLEOTIDE SEQUENCE [LARGE SCALE GENOMIC DNA]</scope>
    <source>
        <strain evidence="1 2">TIFN6</strain>
    </source>
</reference>